<evidence type="ECO:0000259" key="10">
    <source>
        <dbReference type="Pfam" id="PF02751"/>
    </source>
</evidence>
<dbReference type="SUPFAM" id="SSF50784">
    <property type="entry name" value="Transcription factor IIA (TFIIA), beta-barrel domain"/>
    <property type="match status" value="1"/>
</dbReference>
<evidence type="ECO:0000256" key="8">
    <source>
        <dbReference type="PIRNR" id="PIRNR009415"/>
    </source>
</evidence>
<keyword evidence="5 8" id="KW-0804">Transcription</keyword>
<evidence type="ECO:0000259" key="9">
    <source>
        <dbReference type="Pfam" id="PF02268"/>
    </source>
</evidence>
<dbReference type="InterPro" id="IPR015872">
    <property type="entry name" value="TFIIA_gsu_N"/>
</dbReference>
<dbReference type="EMBL" id="JAQHRD010000002">
    <property type="protein sequence ID" value="KAJ6444300.1"/>
    <property type="molecule type" value="Genomic_DNA"/>
</dbReference>
<dbReference type="Pfam" id="PF02751">
    <property type="entry name" value="TFIIA_gamma_C"/>
    <property type="match status" value="1"/>
</dbReference>
<gene>
    <name evidence="11" type="primary">TFIIA2</name>
    <name evidence="11" type="ORF">O9K51_02694</name>
</gene>
<evidence type="ECO:0000256" key="7">
    <source>
        <dbReference type="ARBA" id="ARBA00024733"/>
    </source>
</evidence>
<protein>
    <recommendedName>
        <fullName evidence="3 8">Transcription initiation factor IIA subunit 2</fullName>
    </recommendedName>
</protein>
<dbReference type="Proteomes" id="UP001163105">
    <property type="component" value="Unassembled WGS sequence"/>
</dbReference>
<evidence type="ECO:0000313" key="12">
    <source>
        <dbReference type="Proteomes" id="UP001163105"/>
    </source>
</evidence>
<keyword evidence="12" id="KW-1185">Reference proteome</keyword>
<dbReference type="Gene3D" id="1.10.287.190">
    <property type="entry name" value="Transcription factor IIA gamma subunit, alpha-helical domain"/>
    <property type="match status" value="1"/>
</dbReference>
<evidence type="ECO:0000256" key="1">
    <source>
        <dbReference type="ARBA" id="ARBA00004123"/>
    </source>
</evidence>
<comment type="subcellular location">
    <subcellularLocation>
        <location evidence="1 8">Nucleus</location>
    </subcellularLocation>
</comment>
<comment type="caution">
    <text evidence="11">The sequence shown here is derived from an EMBL/GenBank/DDBJ whole genome shotgun (WGS) entry which is preliminary data.</text>
</comment>
<comment type="function">
    <text evidence="7">TFIIA is a component of the transcription machinery of RNA polymerase II and plays an important role in transcriptional activation. TFIIA in a complex with TBP mediates transcriptional activity.</text>
</comment>
<comment type="similarity">
    <text evidence="2 8">Belongs to the TFIIA subunit 2 family.</text>
</comment>
<dbReference type="CDD" id="cd10145">
    <property type="entry name" value="TFIIA_gamma_N"/>
    <property type="match status" value="1"/>
</dbReference>
<dbReference type="AlphaFoldDB" id="A0AB34G203"/>
<evidence type="ECO:0000256" key="2">
    <source>
        <dbReference type="ARBA" id="ARBA00007675"/>
    </source>
</evidence>
<dbReference type="GO" id="GO:0006367">
    <property type="term" value="P:transcription initiation at RNA polymerase II promoter"/>
    <property type="evidence" value="ECO:0007669"/>
    <property type="project" value="InterPro"/>
</dbReference>
<dbReference type="SUPFAM" id="SSF47396">
    <property type="entry name" value="Transcription factor IIA (TFIIA), alpha-helical domain"/>
    <property type="match status" value="1"/>
</dbReference>
<feature type="domain" description="Transcription initiation factor IIA gamma subunit N-terminal" evidence="9">
    <location>
        <begin position="3"/>
        <end position="40"/>
    </location>
</feature>
<dbReference type="InterPro" id="IPR009083">
    <property type="entry name" value="TFIIA_a-hlx"/>
</dbReference>
<accession>A0AB34G203</accession>
<reference evidence="11" key="1">
    <citation type="submission" date="2023-01" db="EMBL/GenBank/DDBJ databases">
        <title>The growth and conidiation of Purpureocillium lavendulum are regulated by nitrogen source and histone H3K14 acetylation.</title>
        <authorList>
            <person name="Tang P."/>
            <person name="Han J."/>
            <person name="Zhang C."/>
            <person name="Tang P."/>
            <person name="Qi F."/>
            <person name="Zhang K."/>
            <person name="Liang L."/>
        </authorList>
    </citation>
    <scope>NUCLEOTIDE SEQUENCE</scope>
    <source>
        <strain evidence="11">YMF1.00683</strain>
    </source>
</reference>
<feature type="domain" description="Transcription initiation factor IIA gamma subunit C-terminal" evidence="10">
    <location>
        <begin position="79"/>
        <end position="121"/>
    </location>
</feature>
<evidence type="ECO:0000256" key="5">
    <source>
        <dbReference type="ARBA" id="ARBA00023163"/>
    </source>
</evidence>
<dbReference type="FunFam" id="2.30.18.10:FF:000003">
    <property type="entry name" value="Transcription initiation factor IIA subunit 2"/>
    <property type="match status" value="1"/>
</dbReference>
<dbReference type="InterPro" id="IPR015871">
    <property type="entry name" value="TFIIA_gsu_C"/>
</dbReference>
<name>A0AB34G203_9HYPO</name>
<dbReference type="InterPro" id="IPR003194">
    <property type="entry name" value="TFIIA_gsu"/>
</dbReference>
<keyword evidence="11" id="KW-0547">Nucleotide-binding</keyword>
<keyword evidence="6 8" id="KW-0539">Nucleus</keyword>
<dbReference type="InterPro" id="IPR009088">
    <property type="entry name" value="TFIIA_b-brl"/>
</dbReference>
<dbReference type="Gene3D" id="2.30.18.10">
    <property type="entry name" value="Transcription factor IIA (TFIIA), beta-barrel domain"/>
    <property type="match status" value="1"/>
</dbReference>
<evidence type="ECO:0000313" key="11">
    <source>
        <dbReference type="EMBL" id="KAJ6444300.1"/>
    </source>
</evidence>
<sequence length="127" mass="14169">MAIGLALTDTLDDLISDERINPQLAMKILGNFDQAITETLQKSVKSRLQFKVSQFASRWRAEVARSPSGGGPPRQMMHGSLDTYRFCDEVWTFLIKNVTFKMDNGSQSVQADKVKIVSCNSKKPGET</sequence>
<keyword evidence="11" id="KW-0378">Hydrolase</keyword>
<dbReference type="GO" id="GO:0004386">
    <property type="term" value="F:helicase activity"/>
    <property type="evidence" value="ECO:0007669"/>
    <property type="project" value="UniProtKB-KW"/>
</dbReference>
<keyword evidence="11" id="KW-0067">ATP-binding</keyword>
<evidence type="ECO:0000256" key="3">
    <source>
        <dbReference type="ARBA" id="ARBA00019928"/>
    </source>
</evidence>
<organism evidence="11 12">
    <name type="scientific">Purpureocillium lavendulum</name>
    <dbReference type="NCBI Taxonomy" id="1247861"/>
    <lineage>
        <taxon>Eukaryota</taxon>
        <taxon>Fungi</taxon>
        <taxon>Dikarya</taxon>
        <taxon>Ascomycota</taxon>
        <taxon>Pezizomycotina</taxon>
        <taxon>Sordariomycetes</taxon>
        <taxon>Hypocreomycetidae</taxon>
        <taxon>Hypocreales</taxon>
        <taxon>Ophiocordycipitaceae</taxon>
        <taxon>Purpureocillium</taxon>
    </lineage>
</organism>
<keyword evidence="4 8" id="KW-0805">Transcription regulation</keyword>
<dbReference type="PIRSF" id="PIRSF009415">
    <property type="entry name" value="Hum_TFIIA_gamma"/>
    <property type="match status" value="1"/>
</dbReference>
<evidence type="ECO:0000256" key="4">
    <source>
        <dbReference type="ARBA" id="ARBA00023015"/>
    </source>
</evidence>
<dbReference type="PANTHER" id="PTHR10966">
    <property type="entry name" value="TRANSCRIPTION INITIATION FACTOR IIA SUBUNIT 2"/>
    <property type="match status" value="1"/>
</dbReference>
<dbReference type="Pfam" id="PF02268">
    <property type="entry name" value="TFIIA_gamma_N"/>
    <property type="match status" value="1"/>
</dbReference>
<keyword evidence="11" id="KW-0347">Helicase</keyword>
<dbReference type="CDD" id="cd10014">
    <property type="entry name" value="TFIIA_gamma_C"/>
    <property type="match status" value="1"/>
</dbReference>
<proteinExistence type="inferred from homology"/>
<dbReference type="GO" id="GO:0005672">
    <property type="term" value="C:transcription factor TFIIA complex"/>
    <property type="evidence" value="ECO:0007669"/>
    <property type="project" value="InterPro"/>
</dbReference>
<evidence type="ECO:0000256" key="6">
    <source>
        <dbReference type="ARBA" id="ARBA00023242"/>
    </source>
</evidence>